<proteinExistence type="predicted"/>
<dbReference type="Proteomes" id="UP000660380">
    <property type="component" value="Unassembled WGS sequence"/>
</dbReference>
<sequence>MAKPLRILYASGPEDVIEAYNYWINGGDAPSQVSVTFSSQFYEVCKTLNAKGYAIARSNKKEFVQDNRFIVEHRRVPFPNASGIFYHLRQVWCGLHLLASAIRFRANVAVINDGTTYWFVLYLFSWIGIKVIPTMHCMLWYKYLPPRLVDKINLSLSRNLFASDCQAILVASQDIAKQISQLTRGEHQPILEFFSTYLRADFANIPKPSVASPFRVLFAGRVEQEKGVFDLLEIAKRFAIEGRQDIIFDICGEGSALESLRLAGHLSGVDGSFICHGYCTKPQMREMFSRSHVVIVPTRTNFVEGFNRVVCESILSGRPVITSAVCPALSYVRDAAIEVPANDVKAYGDALLELCSDRQLYQQKRQACLIAQEQFFDTTKSWGATLKSILITIQKKQEVKLMMTNSSR</sequence>
<keyword evidence="3" id="KW-1185">Reference proteome</keyword>
<accession>A0ABR8GQ04</accession>
<evidence type="ECO:0000313" key="3">
    <source>
        <dbReference type="Proteomes" id="UP000660380"/>
    </source>
</evidence>
<gene>
    <name evidence="2" type="ORF">H6G81_12375</name>
</gene>
<feature type="domain" description="Glycosyl transferase family 1" evidence="1">
    <location>
        <begin position="213"/>
        <end position="363"/>
    </location>
</feature>
<dbReference type="InterPro" id="IPR001296">
    <property type="entry name" value="Glyco_trans_1"/>
</dbReference>
<evidence type="ECO:0000313" key="2">
    <source>
        <dbReference type="EMBL" id="MBD2605311.1"/>
    </source>
</evidence>
<evidence type="ECO:0000259" key="1">
    <source>
        <dbReference type="Pfam" id="PF00534"/>
    </source>
</evidence>
<dbReference type="Gene3D" id="3.40.50.2000">
    <property type="entry name" value="Glycogen Phosphorylase B"/>
    <property type="match status" value="2"/>
</dbReference>
<name>A0ABR8GQ04_9CYAN</name>
<organism evidence="2 3">
    <name type="scientific">Scytonema hofmannii FACHB-248</name>
    <dbReference type="NCBI Taxonomy" id="1842502"/>
    <lineage>
        <taxon>Bacteria</taxon>
        <taxon>Bacillati</taxon>
        <taxon>Cyanobacteriota</taxon>
        <taxon>Cyanophyceae</taxon>
        <taxon>Nostocales</taxon>
        <taxon>Scytonemataceae</taxon>
        <taxon>Scytonema</taxon>
    </lineage>
</organism>
<dbReference type="RefSeq" id="WP_038296679.1">
    <property type="nucleotide sequence ID" value="NZ_JACJTA010000021.1"/>
</dbReference>
<dbReference type="Pfam" id="PF00534">
    <property type="entry name" value="Glycos_transf_1"/>
    <property type="match status" value="1"/>
</dbReference>
<comment type="caution">
    <text evidence="2">The sequence shown here is derived from an EMBL/GenBank/DDBJ whole genome shotgun (WGS) entry which is preliminary data.</text>
</comment>
<dbReference type="CDD" id="cd03801">
    <property type="entry name" value="GT4_PimA-like"/>
    <property type="match status" value="1"/>
</dbReference>
<reference evidence="2 3" key="1">
    <citation type="journal article" date="2020" name="ISME J.">
        <title>Comparative genomics reveals insights into cyanobacterial evolution and habitat adaptation.</title>
        <authorList>
            <person name="Chen M.Y."/>
            <person name="Teng W.K."/>
            <person name="Zhao L."/>
            <person name="Hu C.X."/>
            <person name="Zhou Y.K."/>
            <person name="Han B.P."/>
            <person name="Song L.R."/>
            <person name="Shu W.S."/>
        </authorList>
    </citation>
    <scope>NUCLEOTIDE SEQUENCE [LARGE SCALE GENOMIC DNA]</scope>
    <source>
        <strain evidence="2 3">FACHB-248</strain>
    </source>
</reference>
<dbReference type="EMBL" id="JACJTA010000021">
    <property type="protein sequence ID" value="MBD2605311.1"/>
    <property type="molecule type" value="Genomic_DNA"/>
</dbReference>
<protein>
    <submittedName>
        <fullName evidence="2">Glycosyltransferase family 4 protein</fullName>
    </submittedName>
</protein>
<dbReference type="SUPFAM" id="SSF53756">
    <property type="entry name" value="UDP-Glycosyltransferase/glycogen phosphorylase"/>
    <property type="match status" value="1"/>
</dbReference>
<dbReference type="PANTHER" id="PTHR12526">
    <property type="entry name" value="GLYCOSYLTRANSFERASE"/>
    <property type="match status" value="1"/>
</dbReference>